<dbReference type="GO" id="GO:0016236">
    <property type="term" value="P:macroautophagy"/>
    <property type="evidence" value="ECO:0007669"/>
    <property type="project" value="TreeGrafter"/>
</dbReference>
<dbReference type="SMART" id="SM00554">
    <property type="entry name" value="FAS1"/>
    <property type="match status" value="2"/>
</dbReference>
<evidence type="ECO:0000256" key="1">
    <source>
        <dbReference type="SAM" id="MobiDB-lite"/>
    </source>
</evidence>
<dbReference type="GO" id="GO:0000329">
    <property type="term" value="C:fungal-type vacuole membrane"/>
    <property type="evidence" value="ECO:0007669"/>
    <property type="project" value="TreeGrafter"/>
</dbReference>
<dbReference type="AlphaFoldDB" id="A0A2N8UK67"/>
<feature type="chain" id="PRO_5014892860" description="FAS1 domain-containing protein" evidence="2">
    <location>
        <begin position="20"/>
        <end position="390"/>
    </location>
</feature>
<name>A0A2N8UK67_9BASI</name>
<dbReference type="InterPro" id="IPR050904">
    <property type="entry name" value="Adhesion/Biosynth-related"/>
</dbReference>
<gene>
    <name evidence="4" type="ORF">SRS1_15597</name>
</gene>
<dbReference type="PANTHER" id="PTHR10900:SF122">
    <property type="entry name" value="FAS1 DOMAIN-CONTAINING PROTEIN"/>
    <property type="match status" value="1"/>
</dbReference>
<dbReference type="Proteomes" id="UP000239563">
    <property type="component" value="Chromosome XVII"/>
</dbReference>
<dbReference type="Pfam" id="PF02469">
    <property type="entry name" value="Fasciclin"/>
    <property type="match status" value="2"/>
</dbReference>
<feature type="compositionally biased region" description="Gly residues" evidence="1">
    <location>
        <begin position="338"/>
        <end position="357"/>
    </location>
</feature>
<evidence type="ECO:0000313" key="4">
    <source>
        <dbReference type="EMBL" id="SJX65327.1"/>
    </source>
</evidence>
<evidence type="ECO:0000259" key="3">
    <source>
        <dbReference type="PROSITE" id="PS50213"/>
    </source>
</evidence>
<organism evidence="4 5">
    <name type="scientific">Sporisorium reilianum f. sp. reilianum</name>
    <dbReference type="NCBI Taxonomy" id="72559"/>
    <lineage>
        <taxon>Eukaryota</taxon>
        <taxon>Fungi</taxon>
        <taxon>Dikarya</taxon>
        <taxon>Basidiomycota</taxon>
        <taxon>Ustilaginomycotina</taxon>
        <taxon>Ustilaginomycetes</taxon>
        <taxon>Ustilaginales</taxon>
        <taxon>Ustilaginaceae</taxon>
        <taxon>Sporisorium</taxon>
    </lineage>
</organism>
<feature type="signal peptide" evidence="2">
    <location>
        <begin position="1"/>
        <end position="19"/>
    </location>
</feature>
<dbReference type="GO" id="GO:0005615">
    <property type="term" value="C:extracellular space"/>
    <property type="evidence" value="ECO:0007669"/>
    <property type="project" value="TreeGrafter"/>
</dbReference>
<feature type="domain" description="FAS1" evidence="3">
    <location>
        <begin position="168"/>
        <end position="308"/>
    </location>
</feature>
<dbReference type="InterPro" id="IPR036378">
    <property type="entry name" value="FAS1_dom_sf"/>
</dbReference>
<feature type="region of interest" description="Disordered" evidence="1">
    <location>
        <begin position="334"/>
        <end position="357"/>
    </location>
</feature>
<protein>
    <recommendedName>
        <fullName evidence="3">FAS1 domain-containing protein</fullName>
    </recommendedName>
</protein>
<dbReference type="InterPro" id="IPR000782">
    <property type="entry name" value="FAS1_domain"/>
</dbReference>
<dbReference type="SUPFAM" id="SSF82153">
    <property type="entry name" value="FAS1 domain"/>
    <property type="match status" value="2"/>
</dbReference>
<evidence type="ECO:0000313" key="5">
    <source>
        <dbReference type="Proteomes" id="UP000239563"/>
    </source>
</evidence>
<dbReference type="EMBL" id="LT795070">
    <property type="protein sequence ID" value="SJX65327.1"/>
    <property type="molecule type" value="Genomic_DNA"/>
</dbReference>
<dbReference type="PANTHER" id="PTHR10900">
    <property type="entry name" value="PERIOSTIN-RELATED"/>
    <property type="match status" value="1"/>
</dbReference>
<proteinExistence type="predicted"/>
<keyword evidence="2" id="KW-0732">Signal</keyword>
<reference evidence="4 5" key="1">
    <citation type="submission" date="2017-02" db="EMBL/GenBank/DDBJ databases">
        <authorList>
            <person name="Peterson S.W."/>
        </authorList>
    </citation>
    <scope>NUCLEOTIDE SEQUENCE [LARGE SCALE GENOMIC DNA]</scope>
    <source>
        <strain evidence="4 5">SRS1_H2-8</strain>
    </source>
</reference>
<dbReference type="PROSITE" id="PS50213">
    <property type="entry name" value="FAS1"/>
    <property type="match status" value="2"/>
</dbReference>
<accession>A0A2N8UK67</accession>
<evidence type="ECO:0000256" key="2">
    <source>
        <dbReference type="SAM" id="SignalP"/>
    </source>
</evidence>
<sequence length="390" mass="38892">MKFLAALTLALSASAGALAQSSGNATTFAEGLLGALRANNLSRLADAVGNNSAMLLGALQGGNKTVLAPSNQAFQMLGDDVDTQALVATIAYHVLNGSVSVNQLGTNNKTIAASALNASQYVQLPRNRSQVVVLSKQSGNNTAYVQLPTGNVSFALTMDGPQYQNIRVQPITRVLTIPGKTTDVAEELGASQLAELLDNADLGDALDASTVTVFAPTNEAIQQVAQTVQAATDMQRAAVLLNHVVNGTVVYSTSLANTPSAISAAGNELRFIANSTGAFVTSGNVTARIVQSDYVARNGVVHVIDRVLLNTTQNTQAAASAFSSATAAAATQTAAPGVGSGSTSGAGASGTGSGSGSGSGSGANAAAALQVSGGAAAVAALLGSGFWLLA</sequence>
<feature type="domain" description="FAS1" evidence="3">
    <location>
        <begin position="12"/>
        <end position="150"/>
    </location>
</feature>
<dbReference type="Gene3D" id="2.30.180.10">
    <property type="entry name" value="FAS1 domain"/>
    <property type="match status" value="2"/>
</dbReference>